<dbReference type="OrthoDB" id="6435711at2759"/>
<comment type="caution">
    <text evidence="3">The sequence shown here is derived from an EMBL/GenBank/DDBJ whole genome shotgun (WGS) entry which is preliminary data.</text>
</comment>
<dbReference type="GO" id="GO:0003676">
    <property type="term" value="F:nucleic acid binding"/>
    <property type="evidence" value="ECO:0007669"/>
    <property type="project" value="InterPro"/>
</dbReference>
<evidence type="ECO:0000256" key="1">
    <source>
        <dbReference type="ARBA" id="ARBA00012493"/>
    </source>
</evidence>
<organism evidence="3 4">
    <name type="scientific">Araneus ventricosus</name>
    <name type="common">Orbweaver spider</name>
    <name type="synonym">Epeira ventricosa</name>
    <dbReference type="NCBI Taxonomy" id="182803"/>
    <lineage>
        <taxon>Eukaryota</taxon>
        <taxon>Metazoa</taxon>
        <taxon>Ecdysozoa</taxon>
        <taxon>Arthropoda</taxon>
        <taxon>Chelicerata</taxon>
        <taxon>Arachnida</taxon>
        <taxon>Araneae</taxon>
        <taxon>Araneomorphae</taxon>
        <taxon>Entelegynae</taxon>
        <taxon>Araneoidea</taxon>
        <taxon>Araneidae</taxon>
        <taxon>Araneus</taxon>
    </lineage>
</organism>
<dbReference type="EC" id="2.7.7.49" evidence="1"/>
<gene>
    <name evidence="3" type="primary">POL_570</name>
    <name evidence="3" type="ORF">AVEN_124723_1</name>
</gene>
<dbReference type="PANTHER" id="PTHR37984">
    <property type="entry name" value="PROTEIN CBG26694"/>
    <property type="match status" value="1"/>
</dbReference>
<evidence type="ECO:0000313" key="4">
    <source>
        <dbReference type="Proteomes" id="UP000499080"/>
    </source>
</evidence>
<protein>
    <recommendedName>
        <fullName evidence="1">RNA-directed DNA polymerase</fullName>
        <ecNumber evidence="1">2.7.7.49</ecNumber>
    </recommendedName>
</protein>
<dbReference type="InterPro" id="IPR050951">
    <property type="entry name" value="Retrovirus_Pol_polyprotein"/>
</dbReference>
<dbReference type="InterPro" id="IPR041588">
    <property type="entry name" value="Integrase_H2C2"/>
</dbReference>
<name>A0A4Y2GYH7_ARAVE</name>
<dbReference type="InterPro" id="IPR012337">
    <property type="entry name" value="RNaseH-like_sf"/>
</dbReference>
<dbReference type="AlphaFoldDB" id="A0A4Y2GYH7"/>
<sequence>MTKTKDRLLKHYFWPNCVIDVEEYVKCCDPCQRIEKARDKKKAPLKLIPNITEIFSKINIDAVGPLPVSDKNNRYLLTAICMSSKYPDAIPVADISSVSVTDALLAIFSRMGFPREFQSDMGTSFTSNLTTEFFERFGIKVTHSSVHHPQSNPVERFHRTIKRLLKVLCLESGNDWEKNLPATLLALRTITHESIGFSLAELVHGKNLRTREVLLYEHWVKPQETDSPVVEYVFELINRMRKCQELAIERMTERPEKINLLISERKETPETESDELGIPYPTSDPNVYDFEEIIRDSALEERLSLSEIHLRVGSENPNTTVSNFRFNR</sequence>
<dbReference type="GO" id="GO:0003964">
    <property type="term" value="F:RNA-directed DNA polymerase activity"/>
    <property type="evidence" value="ECO:0007669"/>
    <property type="project" value="UniProtKB-EC"/>
</dbReference>
<dbReference type="InterPro" id="IPR036397">
    <property type="entry name" value="RNaseH_sf"/>
</dbReference>
<dbReference type="GO" id="GO:0015074">
    <property type="term" value="P:DNA integration"/>
    <property type="evidence" value="ECO:0007669"/>
    <property type="project" value="InterPro"/>
</dbReference>
<dbReference type="Gene3D" id="3.30.420.10">
    <property type="entry name" value="Ribonuclease H-like superfamily/Ribonuclease H"/>
    <property type="match status" value="1"/>
</dbReference>
<dbReference type="EMBL" id="BGPR01001637">
    <property type="protein sequence ID" value="GBM58513.1"/>
    <property type="molecule type" value="Genomic_DNA"/>
</dbReference>
<keyword evidence="4" id="KW-1185">Reference proteome</keyword>
<dbReference type="Gene3D" id="1.10.340.70">
    <property type="match status" value="1"/>
</dbReference>
<dbReference type="SUPFAM" id="SSF53098">
    <property type="entry name" value="Ribonuclease H-like"/>
    <property type="match status" value="1"/>
</dbReference>
<reference evidence="3 4" key="1">
    <citation type="journal article" date="2019" name="Sci. Rep.">
        <title>Orb-weaving spider Araneus ventricosus genome elucidates the spidroin gene catalogue.</title>
        <authorList>
            <person name="Kono N."/>
            <person name="Nakamura H."/>
            <person name="Ohtoshi R."/>
            <person name="Moran D.A.P."/>
            <person name="Shinohara A."/>
            <person name="Yoshida Y."/>
            <person name="Fujiwara M."/>
            <person name="Mori M."/>
            <person name="Tomita M."/>
            <person name="Arakawa K."/>
        </authorList>
    </citation>
    <scope>NUCLEOTIDE SEQUENCE [LARGE SCALE GENOMIC DNA]</scope>
</reference>
<dbReference type="InterPro" id="IPR001584">
    <property type="entry name" value="Integrase_cat-core"/>
</dbReference>
<dbReference type="PANTHER" id="PTHR37984:SF15">
    <property type="entry name" value="INTEGRASE CATALYTIC DOMAIN-CONTAINING PROTEIN"/>
    <property type="match status" value="1"/>
</dbReference>
<dbReference type="Proteomes" id="UP000499080">
    <property type="component" value="Unassembled WGS sequence"/>
</dbReference>
<feature type="domain" description="Integrase catalytic" evidence="2">
    <location>
        <begin position="45"/>
        <end position="207"/>
    </location>
</feature>
<dbReference type="Pfam" id="PF00665">
    <property type="entry name" value="rve"/>
    <property type="match status" value="1"/>
</dbReference>
<proteinExistence type="predicted"/>
<evidence type="ECO:0000313" key="3">
    <source>
        <dbReference type="EMBL" id="GBM58513.1"/>
    </source>
</evidence>
<dbReference type="Pfam" id="PF17921">
    <property type="entry name" value="Integrase_H2C2"/>
    <property type="match status" value="1"/>
</dbReference>
<accession>A0A4Y2GYH7</accession>
<dbReference type="PROSITE" id="PS50994">
    <property type="entry name" value="INTEGRASE"/>
    <property type="match status" value="1"/>
</dbReference>
<evidence type="ECO:0000259" key="2">
    <source>
        <dbReference type="PROSITE" id="PS50994"/>
    </source>
</evidence>